<evidence type="ECO:0000256" key="12">
    <source>
        <dbReference type="ARBA" id="ARBA00022949"/>
    </source>
</evidence>
<dbReference type="Pfam" id="PF07714">
    <property type="entry name" value="PK_Tyr_Ser-Thr"/>
    <property type="match status" value="1"/>
</dbReference>
<comment type="subcellular location">
    <subcellularLocation>
        <location evidence="2">Apical cell membrane</location>
    </subcellularLocation>
    <subcellularLocation>
        <location evidence="1">Basolateral cell membrane</location>
    </subcellularLocation>
    <subcellularLocation>
        <location evidence="3">Cell junction</location>
    </subcellularLocation>
    <subcellularLocation>
        <location evidence="4">Cytoplasm</location>
    </subcellularLocation>
</comment>
<evidence type="ECO:0000256" key="18">
    <source>
        <dbReference type="ARBA" id="ARBA00049308"/>
    </source>
</evidence>
<dbReference type="PANTHER" id="PTHR46392:SF1">
    <property type="entry name" value="DUAL SERINE_THREONINE AND TYROSINE PROTEIN KINASE"/>
    <property type="match status" value="1"/>
</dbReference>
<reference evidence="22 23" key="1">
    <citation type="journal article" date="2019" name="Sci. Data">
        <title>Hybrid genome assembly and annotation of Danionella translucida.</title>
        <authorList>
            <person name="Kadobianskyi M."/>
            <person name="Schulze L."/>
            <person name="Schuelke M."/>
            <person name="Judkewitz B."/>
        </authorList>
    </citation>
    <scope>NUCLEOTIDE SEQUENCE [LARGE SCALE GENOMIC DNA]</scope>
    <source>
        <strain evidence="22 23">Bolton</strain>
    </source>
</reference>
<comment type="catalytic activity">
    <reaction evidence="17">
        <text>L-seryl-[protein] + ATP = O-phospho-L-seryl-[protein] + ADP + H(+)</text>
        <dbReference type="Rhea" id="RHEA:17989"/>
        <dbReference type="Rhea" id="RHEA-COMP:9863"/>
        <dbReference type="Rhea" id="RHEA-COMP:11604"/>
        <dbReference type="ChEBI" id="CHEBI:15378"/>
        <dbReference type="ChEBI" id="CHEBI:29999"/>
        <dbReference type="ChEBI" id="CHEBI:30616"/>
        <dbReference type="ChEBI" id="CHEBI:83421"/>
        <dbReference type="ChEBI" id="CHEBI:456216"/>
        <dbReference type="EC" id="2.7.12.1"/>
    </reaction>
</comment>
<dbReference type="GO" id="GO:0044344">
    <property type="term" value="P:cellular response to fibroblast growth factor stimulus"/>
    <property type="evidence" value="ECO:0007669"/>
    <property type="project" value="TreeGrafter"/>
</dbReference>
<evidence type="ECO:0000256" key="15">
    <source>
        <dbReference type="ARBA" id="ARBA00041268"/>
    </source>
</evidence>
<evidence type="ECO:0000256" key="16">
    <source>
        <dbReference type="ARBA" id="ARBA00042638"/>
    </source>
</evidence>
<keyword evidence="12" id="KW-0965">Cell junction</keyword>
<evidence type="ECO:0000256" key="10">
    <source>
        <dbReference type="ARBA" id="ARBA00022777"/>
    </source>
</evidence>
<evidence type="ECO:0000256" key="2">
    <source>
        <dbReference type="ARBA" id="ARBA00004221"/>
    </source>
</evidence>
<evidence type="ECO:0000256" key="4">
    <source>
        <dbReference type="ARBA" id="ARBA00004496"/>
    </source>
</evidence>
<keyword evidence="11 20" id="KW-0067">ATP-binding</keyword>
<evidence type="ECO:0000256" key="8">
    <source>
        <dbReference type="ARBA" id="ARBA00022679"/>
    </source>
</evidence>
<evidence type="ECO:0000256" key="7">
    <source>
        <dbReference type="ARBA" id="ARBA00022527"/>
    </source>
</evidence>
<dbReference type="InterPro" id="IPR000719">
    <property type="entry name" value="Prot_kinase_dom"/>
</dbReference>
<evidence type="ECO:0000259" key="21">
    <source>
        <dbReference type="PROSITE" id="PS50011"/>
    </source>
</evidence>
<keyword evidence="13" id="KW-0829">Tyrosine-protein kinase</keyword>
<evidence type="ECO:0000256" key="14">
    <source>
        <dbReference type="ARBA" id="ARBA00040421"/>
    </source>
</evidence>
<dbReference type="EC" id="2.7.12.1" evidence="5"/>
<dbReference type="InterPro" id="IPR008271">
    <property type="entry name" value="Ser/Thr_kinase_AS"/>
</dbReference>
<sequence length="903" mass="101852">METPQRAGALARELSRAFGHFNKHSALLKKNLKETGAFFREIRHNQCNSTGGEAGESWSLSFSRQDEEFLQNAVNSAPFILIVGQSCSARYQLLNFLLGERLLPLGAEAGGACGAEGGACRRRKLCFTHGRQKRLSLALPGQYELVHQLAAHCGCWDTVPREDLEIQECEDPAQRLAELDITLHHTLLQEVKLMVLPCRNVQPLEEALESCRRGVLPIILYAINQEMLTAEQINDLQIIHETLTYPVCFVRIPAEGASPVEPKDRERSALFKQLLSQGLISGNCACGAPAQSSGKPQSVLGEGLERLHRVLVPFVRQVLQFQQVEAATHLNSIHCHCLDLIINQAFDMQRDLQITPLRLDYTRQKESELFHSLMSIANRKQEEMRDMILSSLSAMRETLLEEAQNLPLTEIILSSSGEPVSSRDIKLCIDQIQELIVSRLNQAVASKLTSSVDYLRESFTGTLERCLSSLEKHSPEASAQSLTSDHLKQILNAAYHVEVTFHSGSSVTRLFWEQIKQIIHRISWVAPPSITAEWKRKVAQDAIESLSANKLAKSICSQFRSRLNSSHEAFSASLRQVSVRHRERASELEEGHTGRLERTEDQWVRVRKDHAPRLARLSLESRSLNDILLHGKPRLGRELGRGQYGVVYLCESWAGKHPCALKSVVPPDDKHWNDLALEFHYTRSLSKHERLVNLHGSVIDHSYGGGSSIAVLLIMERLHRDLYAGLKMGLSLRERLQIALDVVEGIRFLHSQGLLHRDIKLKNVLLDKQNRAKITDLGFWKYDNSVDVYAFGILFWYLCSGSVRLPEAFEKCSSKDQLWTNVKKGSRPERLPVFDEECWQLMECCWSGEPSQRPLLGIVQPRLQSIMGHPQFHTLCARFFHSETGGRCLACFKRSSLVLLGVG</sequence>
<evidence type="ECO:0000256" key="3">
    <source>
        <dbReference type="ARBA" id="ARBA00004282"/>
    </source>
</evidence>
<dbReference type="GO" id="GO:0016324">
    <property type="term" value="C:apical plasma membrane"/>
    <property type="evidence" value="ECO:0007669"/>
    <property type="project" value="UniProtKB-SubCell"/>
</dbReference>
<evidence type="ECO:0000256" key="13">
    <source>
        <dbReference type="ARBA" id="ARBA00023137"/>
    </source>
</evidence>
<dbReference type="SUPFAM" id="SSF56112">
    <property type="entry name" value="Protein kinase-like (PK-like)"/>
    <property type="match status" value="1"/>
</dbReference>
<dbReference type="InterPro" id="IPR051302">
    <property type="entry name" value="Dual_SerThr-Tyr_Kinase"/>
</dbReference>
<evidence type="ECO:0000256" key="5">
    <source>
        <dbReference type="ARBA" id="ARBA00013203"/>
    </source>
</evidence>
<dbReference type="GO" id="GO:0070374">
    <property type="term" value="P:positive regulation of ERK1 and ERK2 cascade"/>
    <property type="evidence" value="ECO:0007669"/>
    <property type="project" value="TreeGrafter"/>
</dbReference>
<evidence type="ECO:0000256" key="11">
    <source>
        <dbReference type="ARBA" id="ARBA00022840"/>
    </source>
</evidence>
<feature type="domain" description="Protein kinase" evidence="21">
    <location>
        <begin position="633"/>
        <end position="872"/>
    </location>
</feature>
<protein>
    <recommendedName>
        <fullName evidence="14">Dual serine/threonine and tyrosine protein kinase</fullName>
        <ecNumber evidence="5">2.7.12.1</ecNumber>
    </recommendedName>
    <alternativeName>
        <fullName evidence="16">Dusty protein kinase</fullName>
    </alternativeName>
    <alternativeName>
        <fullName evidence="15">Receptor-interacting serine/threonine-protein kinase 5</fullName>
    </alternativeName>
</protein>
<keyword evidence="8" id="KW-0808">Transferase</keyword>
<dbReference type="InterPro" id="IPR001245">
    <property type="entry name" value="Ser-Thr/Tyr_kinase_cat_dom"/>
</dbReference>
<organism evidence="22 23">
    <name type="scientific">Danionella cerebrum</name>
    <dbReference type="NCBI Taxonomy" id="2873325"/>
    <lineage>
        <taxon>Eukaryota</taxon>
        <taxon>Metazoa</taxon>
        <taxon>Chordata</taxon>
        <taxon>Craniata</taxon>
        <taxon>Vertebrata</taxon>
        <taxon>Euteleostomi</taxon>
        <taxon>Actinopterygii</taxon>
        <taxon>Neopterygii</taxon>
        <taxon>Teleostei</taxon>
        <taxon>Ostariophysi</taxon>
        <taxon>Cypriniformes</taxon>
        <taxon>Danionidae</taxon>
        <taxon>Danioninae</taxon>
        <taxon>Danionella</taxon>
    </lineage>
</organism>
<dbReference type="PROSITE" id="PS50011">
    <property type="entry name" value="PROTEIN_KINASE_DOM"/>
    <property type="match status" value="1"/>
</dbReference>
<dbReference type="Gene3D" id="1.10.510.10">
    <property type="entry name" value="Transferase(Phosphotransferase) domain 1"/>
    <property type="match status" value="2"/>
</dbReference>
<dbReference type="STRING" id="623744.A0A553Q7V0"/>
<dbReference type="EMBL" id="SRMA01026248">
    <property type="protein sequence ID" value="TRY86013.1"/>
    <property type="molecule type" value="Genomic_DNA"/>
</dbReference>
<feature type="binding site" evidence="20">
    <location>
        <position position="662"/>
    </location>
    <ligand>
        <name>ATP</name>
        <dbReference type="ChEBI" id="CHEBI:30616"/>
    </ligand>
</feature>
<evidence type="ECO:0000256" key="20">
    <source>
        <dbReference type="PROSITE-ProRule" id="PRU10141"/>
    </source>
</evidence>
<dbReference type="GO" id="GO:0004674">
    <property type="term" value="F:protein serine/threonine kinase activity"/>
    <property type="evidence" value="ECO:0007669"/>
    <property type="project" value="UniProtKB-KW"/>
</dbReference>
<evidence type="ECO:0000256" key="19">
    <source>
        <dbReference type="ARBA" id="ARBA00051680"/>
    </source>
</evidence>
<comment type="caution">
    <text evidence="22">The sequence shown here is derived from an EMBL/GenBank/DDBJ whole genome shotgun (WGS) entry which is preliminary data.</text>
</comment>
<evidence type="ECO:0000256" key="9">
    <source>
        <dbReference type="ARBA" id="ARBA00022741"/>
    </source>
</evidence>
<keyword evidence="23" id="KW-1185">Reference proteome</keyword>
<dbReference type="InterPro" id="IPR017441">
    <property type="entry name" value="Protein_kinase_ATP_BS"/>
</dbReference>
<dbReference type="PROSITE" id="PS00107">
    <property type="entry name" value="PROTEIN_KINASE_ATP"/>
    <property type="match status" value="1"/>
</dbReference>
<evidence type="ECO:0000256" key="1">
    <source>
        <dbReference type="ARBA" id="ARBA00004187"/>
    </source>
</evidence>
<keyword evidence="10" id="KW-0418">Kinase</keyword>
<dbReference type="GO" id="GO:0016323">
    <property type="term" value="C:basolateral plasma membrane"/>
    <property type="evidence" value="ECO:0007669"/>
    <property type="project" value="UniProtKB-SubCell"/>
</dbReference>
<dbReference type="InterPro" id="IPR011009">
    <property type="entry name" value="Kinase-like_dom_sf"/>
</dbReference>
<proteinExistence type="predicted"/>
<accession>A0A553Q7V0</accession>
<comment type="catalytic activity">
    <reaction evidence="18">
        <text>L-threonyl-[protein] + ATP = O-phospho-L-threonyl-[protein] + ADP + H(+)</text>
        <dbReference type="Rhea" id="RHEA:46608"/>
        <dbReference type="Rhea" id="RHEA-COMP:11060"/>
        <dbReference type="Rhea" id="RHEA-COMP:11605"/>
        <dbReference type="ChEBI" id="CHEBI:15378"/>
        <dbReference type="ChEBI" id="CHEBI:30013"/>
        <dbReference type="ChEBI" id="CHEBI:30616"/>
        <dbReference type="ChEBI" id="CHEBI:61977"/>
        <dbReference type="ChEBI" id="CHEBI:456216"/>
        <dbReference type="EC" id="2.7.12.1"/>
    </reaction>
</comment>
<evidence type="ECO:0000313" key="23">
    <source>
        <dbReference type="Proteomes" id="UP000316079"/>
    </source>
</evidence>
<keyword evidence="9 20" id="KW-0547">Nucleotide-binding</keyword>
<dbReference type="GO" id="GO:0005737">
    <property type="term" value="C:cytoplasm"/>
    <property type="evidence" value="ECO:0007669"/>
    <property type="project" value="UniProtKB-SubCell"/>
</dbReference>
<evidence type="ECO:0000256" key="6">
    <source>
        <dbReference type="ARBA" id="ARBA00022490"/>
    </source>
</evidence>
<dbReference type="GO" id="GO:0004712">
    <property type="term" value="F:protein serine/threonine/tyrosine kinase activity"/>
    <property type="evidence" value="ECO:0007669"/>
    <property type="project" value="UniProtKB-EC"/>
</dbReference>
<evidence type="ECO:0000256" key="17">
    <source>
        <dbReference type="ARBA" id="ARBA00049003"/>
    </source>
</evidence>
<dbReference type="Pfam" id="PF00069">
    <property type="entry name" value="Pkinase"/>
    <property type="match status" value="1"/>
</dbReference>
<dbReference type="GO" id="GO:0005524">
    <property type="term" value="F:ATP binding"/>
    <property type="evidence" value="ECO:0007669"/>
    <property type="project" value="UniProtKB-UniRule"/>
</dbReference>
<dbReference type="GO" id="GO:0045743">
    <property type="term" value="P:positive regulation of fibroblast growth factor receptor signaling pathway"/>
    <property type="evidence" value="ECO:0007669"/>
    <property type="project" value="TreeGrafter"/>
</dbReference>
<dbReference type="GO" id="GO:0070161">
    <property type="term" value="C:anchoring junction"/>
    <property type="evidence" value="ECO:0007669"/>
    <property type="project" value="UniProtKB-SubCell"/>
</dbReference>
<dbReference type="OrthoDB" id="122279at2759"/>
<name>A0A553Q7V0_9TELE</name>
<dbReference type="PANTHER" id="PTHR46392">
    <property type="entry name" value="DUAL SERINE/THREONINE AND TYROSINE PROTEIN KINASE"/>
    <property type="match status" value="1"/>
</dbReference>
<dbReference type="Proteomes" id="UP000316079">
    <property type="component" value="Unassembled WGS sequence"/>
</dbReference>
<dbReference type="GO" id="GO:0004713">
    <property type="term" value="F:protein tyrosine kinase activity"/>
    <property type="evidence" value="ECO:0007669"/>
    <property type="project" value="UniProtKB-KW"/>
</dbReference>
<dbReference type="PROSITE" id="PS00108">
    <property type="entry name" value="PROTEIN_KINASE_ST"/>
    <property type="match status" value="1"/>
</dbReference>
<evidence type="ECO:0000313" key="22">
    <source>
        <dbReference type="EMBL" id="TRY86013.1"/>
    </source>
</evidence>
<gene>
    <name evidence="22" type="ORF">DNTS_029354</name>
</gene>
<keyword evidence="6" id="KW-0963">Cytoplasm</keyword>
<dbReference type="AlphaFoldDB" id="A0A553Q7V0"/>
<dbReference type="GO" id="GO:0043066">
    <property type="term" value="P:negative regulation of apoptotic process"/>
    <property type="evidence" value="ECO:0007669"/>
    <property type="project" value="TreeGrafter"/>
</dbReference>
<keyword evidence="7" id="KW-0723">Serine/threonine-protein kinase</keyword>
<comment type="catalytic activity">
    <reaction evidence="19">
        <text>L-tyrosyl-[protein] + ATP = O-phospho-L-tyrosyl-[protein] + ADP + H(+)</text>
        <dbReference type="Rhea" id="RHEA:10596"/>
        <dbReference type="Rhea" id="RHEA-COMP:10136"/>
        <dbReference type="Rhea" id="RHEA-COMP:20101"/>
        <dbReference type="ChEBI" id="CHEBI:15378"/>
        <dbReference type="ChEBI" id="CHEBI:30616"/>
        <dbReference type="ChEBI" id="CHEBI:46858"/>
        <dbReference type="ChEBI" id="CHEBI:61978"/>
        <dbReference type="ChEBI" id="CHEBI:456216"/>
        <dbReference type="EC" id="2.7.12.1"/>
    </reaction>
</comment>
<dbReference type="SMART" id="SM00220">
    <property type="entry name" value="S_TKc"/>
    <property type="match status" value="1"/>
</dbReference>